<sequence>MLDNSRDSVDEEGSIRQRMLKLLESVDKPMVAEDIAFYLGIETREVYEHLMHIAKTIRRSSNRKKALLMEPPKCRKCGYVFKDLEKPKKPSRCPRCRSEWIEPPKFIIRSIE</sequence>
<dbReference type="SUPFAM" id="SSF46785">
    <property type="entry name" value="Winged helix' DNA-binding domain"/>
    <property type="match status" value="1"/>
</dbReference>
<dbReference type="AlphaFoldDB" id="A0A7C2ZPG1"/>
<dbReference type="InterPro" id="IPR049159">
    <property type="entry name" value="PF0610-like_wHTH_N"/>
</dbReference>
<dbReference type="InterPro" id="IPR057022">
    <property type="entry name" value="PF0610-like_Zn_ribbon_C"/>
</dbReference>
<accession>A0A7C2ZPG1</accession>
<dbReference type="EMBL" id="DSGT01000009">
    <property type="protein sequence ID" value="HEW53178.1"/>
    <property type="molecule type" value="Genomic_DNA"/>
</dbReference>
<dbReference type="PANTHER" id="PTHR40663">
    <property type="match status" value="1"/>
</dbReference>
<evidence type="ECO:0000259" key="2">
    <source>
        <dbReference type="Pfam" id="PF23470"/>
    </source>
</evidence>
<name>A0A7C2ZPG1_9CREN</name>
<dbReference type="Pfam" id="PF23470">
    <property type="entry name" value="Zn_ribbon_PF0610"/>
    <property type="match status" value="1"/>
</dbReference>
<comment type="caution">
    <text evidence="3">The sequence shown here is derived from an EMBL/GenBank/DDBJ whole genome shotgun (WGS) entry which is preliminary data.</text>
</comment>
<organism evidence="3">
    <name type="scientific">Ignisphaera aggregans</name>
    <dbReference type="NCBI Taxonomy" id="334771"/>
    <lineage>
        <taxon>Archaea</taxon>
        <taxon>Thermoproteota</taxon>
        <taxon>Thermoprotei</taxon>
        <taxon>Desulfurococcales</taxon>
        <taxon>Desulfurococcaceae</taxon>
        <taxon>Ignisphaera</taxon>
    </lineage>
</organism>
<dbReference type="InterPro" id="IPR036390">
    <property type="entry name" value="WH_DNA-bd_sf"/>
</dbReference>
<proteinExistence type="predicted"/>
<feature type="domain" description="PF0610-like rubredoxin-like zinc beta-ribbon C-terminal" evidence="2">
    <location>
        <begin position="71"/>
        <end position="109"/>
    </location>
</feature>
<dbReference type="PANTHER" id="PTHR40663:SF2">
    <property type="entry name" value="TRANSCRIPTIONAL REGULATOR"/>
    <property type="match status" value="1"/>
</dbReference>
<protein>
    <submittedName>
        <fullName evidence="3">Transcriptional regulator</fullName>
    </submittedName>
</protein>
<feature type="domain" description="PF0610-like winged HTH N-terminal" evidence="1">
    <location>
        <begin position="15"/>
        <end position="61"/>
    </location>
</feature>
<evidence type="ECO:0000313" key="3">
    <source>
        <dbReference type="EMBL" id="HEW53178.1"/>
    </source>
</evidence>
<dbReference type="Pfam" id="PF21476">
    <property type="entry name" value="PF0610-like_N"/>
    <property type="match status" value="1"/>
</dbReference>
<evidence type="ECO:0000259" key="1">
    <source>
        <dbReference type="Pfam" id="PF21476"/>
    </source>
</evidence>
<dbReference type="InterPro" id="IPR038767">
    <property type="entry name" value="PF0610-like"/>
</dbReference>
<reference evidence="3" key="1">
    <citation type="journal article" date="2020" name="mSystems">
        <title>Genome- and Community-Level Interaction Insights into Carbon Utilization and Element Cycling Functions of Hydrothermarchaeota in Hydrothermal Sediment.</title>
        <authorList>
            <person name="Zhou Z."/>
            <person name="Liu Y."/>
            <person name="Xu W."/>
            <person name="Pan J."/>
            <person name="Luo Z.H."/>
            <person name="Li M."/>
        </authorList>
    </citation>
    <scope>NUCLEOTIDE SEQUENCE [LARGE SCALE GENOMIC DNA]</scope>
    <source>
        <strain evidence="3">SpSt-16</strain>
    </source>
</reference>
<gene>
    <name evidence="3" type="ORF">ENO77_03320</name>
</gene>